<reference evidence="2 3" key="1">
    <citation type="journal article" date="2019" name="Nat. Ecol. Evol.">
        <title>Megaphylogeny resolves global patterns of mushroom evolution.</title>
        <authorList>
            <person name="Varga T."/>
            <person name="Krizsan K."/>
            <person name="Foldi C."/>
            <person name="Dima B."/>
            <person name="Sanchez-Garcia M."/>
            <person name="Sanchez-Ramirez S."/>
            <person name="Szollosi G.J."/>
            <person name="Szarkandi J.G."/>
            <person name="Papp V."/>
            <person name="Albert L."/>
            <person name="Andreopoulos W."/>
            <person name="Angelini C."/>
            <person name="Antonin V."/>
            <person name="Barry K.W."/>
            <person name="Bougher N.L."/>
            <person name="Buchanan P."/>
            <person name="Buyck B."/>
            <person name="Bense V."/>
            <person name="Catcheside P."/>
            <person name="Chovatia M."/>
            <person name="Cooper J."/>
            <person name="Damon W."/>
            <person name="Desjardin D."/>
            <person name="Finy P."/>
            <person name="Geml J."/>
            <person name="Haridas S."/>
            <person name="Hughes K."/>
            <person name="Justo A."/>
            <person name="Karasinski D."/>
            <person name="Kautmanova I."/>
            <person name="Kiss B."/>
            <person name="Kocsube S."/>
            <person name="Kotiranta H."/>
            <person name="LaButti K.M."/>
            <person name="Lechner B.E."/>
            <person name="Liimatainen K."/>
            <person name="Lipzen A."/>
            <person name="Lukacs Z."/>
            <person name="Mihaltcheva S."/>
            <person name="Morgado L.N."/>
            <person name="Niskanen T."/>
            <person name="Noordeloos M.E."/>
            <person name="Ohm R.A."/>
            <person name="Ortiz-Santana B."/>
            <person name="Ovrebo C."/>
            <person name="Racz N."/>
            <person name="Riley R."/>
            <person name="Savchenko A."/>
            <person name="Shiryaev A."/>
            <person name="Soop K."/>
            <person name="Spirin V."/>
            <person name="Szebenyi C."/>
            <person name="Tomsovsky M."/>
            <person name="Tulloss R.E."/>
            <person name="Uehling J."/>
            <person name="Grigoriev I.V."/>
            <person name="Vagvolgyi C."/>
            <person name="Papp T."/>
            <person name="Martin F.M."/>
            <person name="Miettinen O."/>
            <person name="Hibbett D.S."/>
            <person name="Nagy L.G."/>
        </authorList>
    </citation>
    <scope>NUCLEOTIDE SEQUENCE [LARGE SCALE GENOMIC DNA]</scope>
    <source>
        <strain evidence="2 3">CBS 309.79</strain>
    </source>
</reference>
<evidence type="ECO:0000313" key="2">
    <source>
        <dbReference type="EMBL" id="TFL05222.1"/>
    </source>
</evidence>
<feature type="region of interest" description="Disordered" evidence="1">
    <location>
        <begin position="1"/>
        <end position="36"/>
    </location>
</feature>
<name>A0A5C3QTK8_9AGAR</name>
<gene>
    <name evidence="2" type="ORF">BDV98DRAFT_288627</name>
</gene>
<accession>A0A5C3QTK8</accession>
<feature type="compositionally biased region" description="Polar residues" evidence="1">
    <location>
        <begin position="142"/>
        <end position="153"/>
    </location>
</feature>
<organism evidence="2 3">
    <name type="scientific">Pterulicium gracile</name>
    <dbReference type="NCBI Taxonomy" id="1884261"/>
    <lineage>
        <taxon>Eukaryota</taxon>
        <taxon>Fungi</taxon>
        <taxon>Dikarya</taxon>
        <taxon>Basidiomycota</taxon>
        <taxon>Agaricomycotina</taxon>
        <taxon>Agaricomycetes</taxon>
        <taxon>Agaricomycetidae</taxon>
        <taxon>Agaricales</taxon>
        <taxon>Pleurotineae</taxon>
        <taxon>Pterulaceae</taxon>
        <taxon>Pterulicium</taxon>
    </lineage>
</organism>
<feature type="compositionally biased region" description="Low complexity" evidence="1">
    <location>
        <begin position="196"/>
        <end position="211"/>
    </location>
</feature>
<evidence type="ECO:0000313" key="3">
    <source>
        <dbReference type="Proteomes" id="UP000305067"/>
    </source>
</evidence>
<evidence type="ECO:0000256" key="1">
    <source>
        <dbReference type="SAM" id="MobiDB-lite"/>
    </source>
</evidence>
<feature type="compositionally biased region" description="Polar residues" evidence="1">
    <location>
        <begin position="22"/>
        <end position="36"/>
    </location>
</feature>
<dbReference type="EMBL" id="ML178817">
    <property type="protein sequence ID" value="TFL05222.1"/>
    <property type="molecule type" value="Genomic_DNA"/>
</dbReference>
<keyword evidence="3" id="KW-1185">Reference proteome</keyword>
<sequence>MIPPHLLNPDGYSGPPTDQHPHTTTRNSTPDSPSRSTIVLTFAESKRKLALENDPRATDITPTSVRCNMCAAEIKLSPKSAYDNFHWKTHKERCMKKSKNPAARGPGGMYSLKRPGRKPDIISPHSARPIKTKPSARVLKLQSGTAVYSQAVSGQKGKPSRRGTRASSSESVSALGDEGSSTGSDTPPLTPDMHPSDLPSSPSSSVQQRSPTGTPAPPRKEIVVTPQIRDYLYRSHRREGPGGTLIEARADTWQDWKWSLLQVPIFDLGDADLD</sequence>
<feature type="region of interest" description="Disordered" evidence="1">
    <location>
        <begin position="92"/>
        <end position="224"/>
    </location>
</feature>
<dbReference type="AlphaFoldDB" id="A0A5C3QTK8"/>
<protein>
    <submittedName>
        <fullName evidence="2">Uncharacterized protein</fullName>
    </submittedName>
</protein>
<dbReference type="OrthoDB" id="3268830at2759"/>
<dbReference type="Proteomes" id="UP000305067">
    <property type="component" value="Unassembled WGS sequence"/>
</dbReference>
<proteinExistence type="predicted"/>